<sequence length="337" mass="38456">MSYLQVIPSDGKTDEQRYDEFLEYMFKEGVIEKALEADYDGEYAGVIQEKIAADMSPMGLVYDPEDKGLLVERHRAMTIRVGIDDEVRSLCKSLDNQIKYELSEEDLKAIKELELADDEVEDEIFLRPFCLYQVDLKHVYKKDLSALPENPAEFAKLALEHEMDCNYEDSDDDGDWEDDEEEDDDDDEDDEDDDEEEEEENATDSKGKGKAAAAANDDDEDEEEHVHGENCNHDHDVVDLNNELPFDESEVTVNAADDGLKLLKEHKDKIAEMLEKVTGCKIDEFKTYHIPGRHYVVAWLKGFGIYGVRISYPMLINDTDDEFEDEDDEEAGGSGSD</sequence>
<reference evidence="2" key="1">
    <citation type="submission" date="2022-07" db="EMBL/GenBank/DDBJ databases">
        <title>Phylogenomic reconstructions and comparative analyses of Kickxellomycotina fungi.</title>
        <authorList>
            <person name="Reynolds N.K."/>
            <person name="Stajich J.E."/>
            <person name="Barry K."/>
            <person name="Grigoriev I.V."/>
            <person name="Crous P."/>
            <person name="Smith M.E."/>
        </authorList>
    </citation>
    <scope>NUCLEOTIDE SEQUENCE</scope>
    <source>
        <strain evidence="2">NRRL 3115</strain>
    </source>
</reference>
<proteinExistence type="predicted"/>
<organism evidence="2 3">
    <name type="scientific">Coemansia spiralis</name>
    <dbReference type="NCBI Taxonomy" id="417178"/>
    <lineage>
        <taxon>Eukaryota</taxon>
        <taxon>Fungi</taxon>
        <taxon>Fungi incertae sedis</taxon>
        <taxon>Zoopagomycota</taxon>
        <taxon>Kickxellomycotina</taxon>
        <taxon>Kickxellomycetes</taxon>
        <taxon>Kickxellales</taxon>
        <taxon>Kickxellaceae</taxon>
        <taxon>Coemansia</taxon>
    </lineage>
</organism>
<evidence type="ECO:0000313" key="2">
    <source>
        <dbReference type="EMBL" id="KAJ2668714.1"/>
    </source>
</evidence>
<feature type="compositionally biased region" description="Acidic residues" evidence="1">
    <location>
        <begin position="166"/>
        <end position="202"/>
    </location>
</feature>
<comment type="caution">
    <text evidence="2">The sequence shown here is derived from an EMBL/GenBank/DDBJ whole genome shotgun (WGS) entry which is preliminary data.</text>
</comment>
<dbReference type="OrthoDB" id="5593032at2759"/>
<feature type="compositionally biased region" description="Basic and acidic residues" evidence="1">
    <location>
        <begin position="224"/>
        <end position="236"/>
    </location>
</feature>
<name>A0A9W8G2P1_9FUNG</name>
<dbReference type="Proteomes" id="UP001151518">
    <property type="component" value="Unassembled WGS sequence"/>
</dbReference>
<accession>A0A9W8G2P1</accession>
<evidence type="ECO:0000313" key="3">
    <source>
        <dbReference type="Proteomes" id="UP001151518"/>
    </source>
</evidence>
<feature type="region of interest" description="Disordered" evidence="1">
    <location>
        <begin position="166"/>
        <end position="236"/>
    </location>
</feature>
<evidence type="ECO:0000256" key="1">
    <source>
        <dbReference type="SAM" id="MobiDB-lite"/>
    </source>
</evidence>
<dbReference type="AlphaFoldDB" id="A0A9W8G2P1"/>
<gene>
    <name evidence="2" type="ORF">GGI25_006376</name>
</gene>
<protein>
    <submittedName>
        <fullName evidence="2">Uncharacterized protein</fullName>
    </submittedName>
</protein>
<dbReference type="EMBL" id="JANBTW010000181">
    <property type="protein sequence ID" value="KAJ2668714.1"/>
    <property type="molecule type" value="Genomic_DNA"/>
</dbReference>